<dbReference type="Gene3D" id="2.40.160.130">
    <property type="entry name" value="Capsule assembly protein Wzi"/>
    <property type="match status" value="1"/>
</dbReference>
<accession>A0A3P2A2S8</accession>
<dbReference type="InterPro" id="IPR038636">
    <property type="entry name" value="Wzi_sf"/>
</dbReference>
<keyword evidence="3" id="KW-1185">Reference proteome</keyword>
<dbReference type="Pfam" id="PF14052">
    <property type="entry name" value="Caps_assemb_Wzi"/>
    <property type="match status" value="1"/>
</dbReference>
<dbReference type="EMBL" id="RQYC01000011">
    <property type="protein sequence ID" value="RRD89727.1"/>
    <property type="molecule type" value="Genomic_DNA"/>
</dbReference>
<keyword evidence="1" id="KW-0732">Signal</keyword>
<organism evidence="2 3">
    <name type="scientific">Conchiformibius steedae</name>
    <dbReference type="NCBI Taxonomy" id="153493"/>
    <lineage>
        <taxon>Bacteria</taxon>
        <taxon>Pseudomonadati</taxon>
        <taxon>Pseudomonadota</taxon>
        <taxon>Betaproteobacteria</taxon>
        <taxon>Neisseriales</taxon>
        <taxon>Neisseriaceae</taxon>
        <taxon>Conchiformibius</taxon>
    </lineage>
</organism>
<gene>
    <name evidence="2" type="ORF">EII21_07610</name>
</gene>
<dbReference type="AlphaFoldDB" id="A0A3P2A2S8"/>
<protein>
    <submittedName>
        <fullName evidence="2">Capsule assembly Wzi family protein</fullName>
    </submittedName>
</protein>
<evidence type="ECO:0000313" key="3">
    <source>
        <dbReference type="Proteomes" id="UP000269923"/>
    </source>
</evidence>
<dbReference type="STRING" id="1121352.GCA_000620925_01518"/>
<name>A0A3P2A2S8_9NEIS</name>
<proteinExistence type="predicted"/>
<sequence>MKHSFKLFAAAVALSSALASAQQLIPTNTRLHEDLNWLANRNIIQLNLSTWPLSADEIKSALDQAKPATINDAEIVERVRQYIDADNNRFKFSAQINSKRDLLPLGTNQPEDQYRVSAGGHFGTDNFDLNVQAAAVGGDTLGRSSHLDLAESYAGLKIGNQWLSVGQQSRYWGPAHEGSLILGDTARPFVALNLQRGVQKPFESKWLSWLGKWNYQIFVGQQLNKENMKSPRHTKLLGMRVTVSPTDYLDFGMSRTAQWGGQGRPQDWKALGNAIIARGDNTYTAEERRKEPGNQLAGFDVKLKLQPLVGVPVSVYGQMIGEDEANKMPSKNFFLAGIDGSHKVSERQTLNWHLEGADTSTKFGKLSGVTYRHHLYRDGYYQQDMPLGHPLGGDVRSVVFGMNSSVFHDDSNKWFKSQHFGGKLVHAQTVRKNKAQQQKTQGASVMWEGEVNTKNDINLRVGANGWYAKAQHGKGKGGVGVKADMSF</sequence>
<dbReference type="InterPro" id="IPR026950">
    <property type="entry name" value="Caps_assemb_Wzi"/>
</dbReference>
<evidence type="ECO:0000313" key="2">
    <source>
        <dbReference type="EMBL" id="RRD89727.1"/>
    </source>
</evidence>
<feature type="chain" id="PRO_5018197368" evidence="1">
    <location>
        <begin position="22"/>
        <end position="487"/>
    </location>
</feature>
<evidence type="ECO:0000256" key="1">
    <source>
        <dbReference type="SAM" id="SignalP"/>
    </source>
</evidence>
<dbReference type="OrthoDB" id="101884at2"/>
<feature type="signal peptide" evidence="1">
    <location>
        <begin position="1"/>
        <end position="21"/>
    </location>
</feature>
<comment type="caution">
    <text evidence="2">The sequence shown here is derived from an EMBL/GenBank/DDBJ whole genome shotgun (WGS) entry which is preliminary data.</text>
</comment>
<reference evidence="2 3" key="1">
    <citation type="submission" date="2018-11" db="EMBL/GenBank/DDBJ databases">
        <title>Genomes From Bacteria Associated with the Canine Oral Cavity: a Test Case for Automated Genome-Based Taxonomic Assignment.</title>
        <authorList>
            <person name="Coil D.A."/>
            <person name="Jospin G."/>
            <person name="Darling A.E."/>
            <person name="Wallis C."/>
            <person name="Davis I.J."/>
            <person name="Harris S."/>
            <person name="Eisen J.A."/>
            <person name="Holcombe L.J."/>
            <person name="O'Flynn C."/>
        </authorList>
    </citation>
    <scope>NUCLEOTIDE SEQUENCE [LARGE SCALE GENOMIC DNA]</scope>
    <source>
        <strain evidence="2 3">COT-280</strain>
    </source>
</reference>
<dbReference type="RefSeq" id="WP_124795292.1">
    <property type="nucleotide sequence ID" value="NZ_RQYC01000011.1"/>
</dbReference>
<dbReference type="Proteomes" id="UP000269923">
    <property type="component" value="Unassembled WGS sequence"/>
</dbReference>